<name>A0ACB8QRQ1_9AGAM</name>
<dbReference type="Proteomes" id="UP000814128">
    <property type="component" value="Unassembled WGS sequence"/>
</dbReference>
<accession>A0ACB8QRQ1</accession>
<evidence type="ECO:0000313" key="2">
    <source>
        <dbReference type="Proteomes" id="UP000814128"/>
    </source>
</evidence>
<reference evidence="1" key="1">
    <citation type="submission" date="2021-02" db="EMBL/GenBank/DDBJ databases">
        <authorList>
            <consortium name="DOE Joint Genome Institute"/>
            <person name="Ahrendt S."/>
            <person name="Looney B.P."/>
            <person name="Miyauchi S."/>
            <person name="Morin E."/>
            <person name="Drula E."/>
            <person name="Courty P.E."/>
            <person name="Chicoki N."/>
            <person name="Fauchery L."/>
            <person name="Kohler A."/>
            <person name="Kuo A."/>
            <person name="Labutti K."/>
            <person name="Pangilinan J."/>
            <person name="Lipzen A."/>
            <person name="Riley R."/>
            <person name="Andreopoulos W."/>
            <person name="He G."/>
            <person name="Johnson J."/>
            <person name="Barry K.W."/>
            <person name="Grigoriev I.V."/>
            <person name="Nagy L."/>
            <person name="Hibbett D."/>
            <person name="Henrissat B."/>
            <person name="Matheny P.B."/>
            <person name="Labbe J."/>
            <person name="Martin F."/>
        </authorList>
    </citation>
    <scope>NUCLEOTIDE SEQUENCE</scope>
    <source>
        <strain evidence="1">EC-137</strain>
    </source>
</reference>
<proteinExistence type="predicted"/>
<comment type="caution">
    <text evidence="1">The sequence shown here is derived from an EMBL/GenBank/DDBJ whole genome shotgun (WGS) entry which is preliminary data.</text>
</comment>
<protein>
    <submittedName>
        <fullName evidence="1">Dak1 domain-containing protein</fullName>
    </submittedName>
</protein>
<evidence type="ECO:0000313" key="1">
    <source>
        <dbReference type="EMBL" id="KAI0034041.1"/>
    </source>
</evidence>
<organism evidence="1 2">
    <name type="scientific">Vararia minispora EC-137</name>
    <dbReference type="NCBI Taxonomy" id="1314806"/>
    <lineage>
        <taxon>Eukaryota</taxon>
        <taxon>Fungi</taxon>
        <taxon>Dikarya</taxon>
        <taxon>Basidiomycota</taxon>
        <taxon>Agaricomycotina</taxon>
        <taxon>Agaricomycetes</taxon>
        <taxon>Russulales</taxon>
        <taxon>Lachnocladiaceae</taxon>
        <taxon>Vararia</taxon>
    </lineage>
</organism>
<gene>
    <name evidence="1" type="ORF">K488DRAFT_46394</name>
</gene>
<dbReference type="EMBL" id="MU273507">
    <property type="protein sequence ID" value="KAI0034041.1"/>
    <property type="molecule type" value="Genomic_DNA"/>
</dbReference>
<reference evidence="1" key="2">
    <citation type="journal article" date="2022" name="New Phytol.">
        <title>Evolutionary transition to the ectomycorrhizal habit in the genomes of a hyperdiverse lineage of mushroom-forming fungi.</title>
        <authorList>
            <person name="Looney B."/>
            <person name="Miyauchi S."/>
            <person name="Morin E."/>
            <person name="Drula E."/>
            <person name="Courty P.E."/>
            <person name="Kohler A."/>
            <person name="Kuo A."/>
            <person name="LaButti K."/>
            <person name="Pangilinan J."/>
            <person name="Lipzen A."/>
            <person name="Riley R."/>
            <person name="Andreopoulos W."/>
            <person name="He G."/>
            <person name="Johnson J."/>
            <person name="Nolan M."/>
            <person name="Tritt A."/>
            <person name="Barry K.W."/>
            <person name="Grigoriev I.V."/>
            <person name="Nagy L.G."/>
            <person name="Hibbett D."/>
            <person name="Henrissat B."/>
            <person name="Matheny P.B."/>
            <person name="Labbe J."/>
            <person name="Martin F.M."/>
        </authorList>
    </citation>
    <scope>NUCLEOTIDE SEQUENCE</scope>
    <source>
        <strain evidence="1">EC-137</strain>
    </source>
</reference>
<keyword evidence="2" id="KW-1185">Reference proteome</keyword>
<sequence length="623" mass="64906">MSTKHIFPSPDGLVLCALRGAVAMNPTLRLHEPSKSVYIAEPSPEARVALIAGGGAGHEPAHASYTGKGMLAVAVSGEIFASPSAGQLLTAIELALLSSSRPDTGVLVVCNNYTGDRLNFGLALTRARAQFPGLKIEVVINADDVSLLHTKSLVGPRGLGGNILVCKILGAAAVKGTPIEEVKKLGDAVVGQLASVGVGLAHCHVPGRPVDTARGDSEFGNTCEIGMGLHNEPGAREGTFQSASDLVDEMLSMVLQSRKEGFVQIGKDAAETDEVVLFVNNLGGISQLEQCAVVDEALSQLQTIGIHPRRVYASAYMTSLNAPGFSLSLLNVSAVQRSLPGVDLYALLDAPADALAWAGVRTGWPSVHRNYLKECEETVQKLESFRMSHGRAAQTMDCGVGRTTSSYWREADISTQQVEAGIRAACHAVLSVAPELTVFDTVVGDGDCGETFAAGGQAIIQALDTGAMDVKSLSPAELVQMIGDICEQNMGGTIGALFAIFFTSLSSSVPTSGQYAVKKSWQTAPLSALNALSAHTPALPGDRTLVDALRPFCDSLARSGDLQKAAEEARRGAAGTSGMHARLGRATYVGTAEHGGQELPPDPGAWGVAALIEGLYKGMNGTV</sequence>